<comment type="caution">
    <text evidence="1">The sequence shown here is derived from an EMBL/GenBank/DDBJ whole genome shotgun (WGS) entry which is preliminary data.</text>
</comment>
<evidence type="ECO:0000313" key="1">
    <source>
        <dbReference type="EMBL" id="GAF74525.1"/>
    </source>
</evidence>
<reference evidence="1" key="1">
    <citation type="journal article" date="2014" name="Front. Microbiol.">
        <title>High frequency of phylogenetically diverse reductive dehalogenase-homologous genes in deep subseafloor sedimentary metagenomes.</title>
        <authorList>
            <person name="Kawai M."/>
            <person name="Futagami T."/>
            <person name="Toyoda A."/>
            <person name="Takaki Y."/>
            <person name="Nishi S."/>
            <person name="Hori S."/>
            <person name="Arai W."/>
            <person name="Tsubouchi T."/>
            <person name="Morono Y."/>
            <person name="Uchiyama I."/>
            <person name="Ito T."/>
            <person name="Fujiyama A."/>
            <person name="Inagaki F."/>
            <person name="Takami H."/>
        </authorList>
    </citation>
    <scope>NUCLEOTIDE SEQUENCE</scope>
    <source>
        <strain evidence="1">Expedition CK06-06</strain>
    </source>
</reference>
<dbReference type="EMBL" id="BARS01002899">
    <property type="protein sequence ID" value="GAF74525.1"/>
    <property type="molecule type" value="Genomic_DNA"/>
</dbReference>
<feature type="non-terminal residue" evidence="1">
    <location>
        <position position="141"/>
    </location>
</feature>
<organism evidence="1">
    <name type="scientific">marine sediment metagenome</name>
    <dbReference type="NCBI Taxonomy" id="412755"/>
    <lineage>
        <taxon>unclassified sequences</taxon>
        <taxon>metagenomes</taxon>
        <taxon>ecological metagenomes</taxon>
    </lineage>
</organism>
<sequence length="141" mass="15990">MPFGVDDVKTREHVPPKSIFAKEDRNPPLILPAHLACNQQQSGDDEIVGQLVAVAHGGHPDPERSRLQFEICDAGDSRDPVLMIRGTQLERLIWRWIRGFHAALYREYLPPETEWAIHIPFWRGSQDGDVVTVKPPLPQEA</sequence>
<gene>
    <name evidence="1" type="ORF">S01H1_05573</name>
</gene>
<dbReference type="AlphaFoldDB" id="X0TEP7"/>
<protein>
    <submittedName>
        <fullName evidence="1">Uncharacterized protein</fullName>
    </submittedName>
</protein>
<accession>X0TEP7</accession>
<proteinExistence type="predicted"/>
<name>X0TEP7_9ZZZZ</name>